<evidence type="ECO:0000256" key="10">
    <source>
        <dbReference type="RuleBase" id="RU003884"/>
    </source>
</evidence>
<gene>
    <name evidence="14" type="ORF">RYF40_000495</name>
</gene>
<evidence type="ECO:0000256" key="11">
    <source>
        <dbReference type="SAM" id="SignalP"/>
    </source>
</evidence>
<keyword evidence="6 10" id="KW-0812">Transmembrane</keyword>
<dbReference type="Pfam" id="PF00577">
    <property type="entry name" value="Usher"/>
    <property type="match status" value="1"/>
</dbReference>
<evidence type="ECO:0000256" key="9">
    <source>
        <dbReference type="ARBA" id="ARBA00023237"/>
    </source>
</evidence>
<proteinExistence type="inferred from homology"/>
<dbReference type="InterPro" id="IPR042186">
    <property type="entry name" value="FimD_plug_dom"/>
</dbReference>
<accession>A0AAI9DTJ6</accession>
<dbReference type="InterPro" id="IPR025885">
    <property type="entry name" value="PapC_N"/>
</dbReference>
<keyword evidence="4" id="KW-1134">Transmembrane beta strand</keyword>
<keyword evidence="5 10" id="KW-1029">Fimbrium biogenesis</keyword>
<dbReference type="EMBL" id="ABNOCX020000001">
    <property type="protein sequence ID" value="EML7080094.1"/>
    <property type="molecule type" value="Genomic_DNA"/>
</dbReference>
<dbReference type="PANTHER" id="PTHR30451:SF21">
    <property type="entry name" value="FIMBRIAL USHER DOMAIN-CONTAINING PROTEIN YDET-RELATED"/>
    <property type="match status" value="1"/>
</dbReference>
<evidence type="ECO:0000259" key="13">
    <source>
        <dbReference type="Pfam" id="PF13954"/>
    </source>
</evidence>
<evidence type="ECO:0000259" key="12">
    <source>
        <dbReference type="Pfam" id="PF13953"/>
    </source>
</evidence>
<dbReference type="Gene3D" id="2.60.40.2610">
    <property type="entry name" value="Outer membrane usher protein FimD, plug domain"/>
    <property type="match status" value="1"/>
</dbReference>
<evidence type="ECO:0000256" key="1">
    <source>
        <dbReference type="ARBA" id="ARBA00004571"/>
    </source>
</evidence>
<evidence type="ECO:0000256" key="3">
    <source>
        <dbReference type="ARBA" id="ARBA00022448"/>
    </source>
</evidence>
<keyword evidence="7 11" id="KW-0732">Signal</keyword>
<evidence type="ECO:0000256" key="5">
    <source>
        <dbReference type="ARBA" id="ARBA00022558"/>
    </source>
</evidence>
<dbReference type="InterPro" id="IPR000015">
    <property type="entry name" value="Fimb_usher"/>
</dbReference>
<comment type="caution">
    <text evidence="14">The sequence shown here is derived from an EMBL/GenBank/DDBJ whole genome shotgun (WGS) entry which is preliminary data.</text>
</comment>
<dbReference type="Gene3D" id="2.60.40.2070">
    <property type="match status" value="1"/>
</dbReference>
<dbReference type="FunFam" id="2.60.40.2610:FF:000001">
    <property type="entry name" value="Outer membrane fimbrial usher protein"/>
    <property type="match status" value="1"/>
</dbReference>
<evidence type="ECO:0000256" key="7">
    <source>
        <dbReference type="ARBA" id="ARBA00022729"/>
    </source>
</evidence>
<name>A0AAI9DTJ6_KLEOX</name>
<dbReference type="PANTHER" id="PTHR30451">
    <property type="entry name" value="OUTER MEMBRANE USHER PROTEIN"/>
    <property type="match status" value="1"/>
</dbReference>
<evidence type="ECO:0000256" key="8">
    <source>
        <dbReference type="ARBA" id="ARBA00023136"/>
    </source>
</evidence>
<dbReference type="SUPFAM" id="SSF141729">
    <property type="entry name" value="FimD N-terminal domain-like"/>
    <property type="match status" value="1"/>
</dbReference>
<feature type="signal peptide" evidence="11">
    <location>
        <begin position="1"/>
        <end position="28"/>
    </location>
</feature>
<organism evidence="14">
    <name type="scientific">Klebsiella oxytoca</name>
    <dbReference type="NCBI Taxonomy" id="571"/>
    <lineage>
        <taxon>Bacteria</taxon>
        <taxon>Pseudomonadati</taxon>
        <taxon>Pseudomonadota</taxon>
        <taxon>Gammaproteobacteria</taxon>
        <taxon>Enterobacterales</taxon>
        <taxon>Enterobacteriaceae</taxon>
        <taxon>Klebsiella/Raoultella group</taxon>
        <taxon>Klebsiella</taxon>
    </lineage>
</organism>
<dbReference type="InterPro" id="IPR025949">
    <property type="entry name" value="PapC-like_C"/>
</dbReference>
<evidence type="ECO:0000256" key="6">
    <source>
        <dbReference type="ARBA" id="ARBA00022692"/>
    </source>
</evidence>
<feature type="domain" description="PapC N-terminal" evidence="13">
    <location>
        <begin position="32"/>
        <end position="177"/>
    </location>
</feature>
<protein>
    <submittedName>
        <fullName evidence="14">Fimbrial biogenesis outer membrane usher protein</fullName>
    </submittedName>
</protein>
<dbReference type="GO" id="GO:0009297">
    <property type="term" value="P:pilus assembly"/>
    <property type="evidence" value="ECO:0007669"/>
    <property type="project" value="InterPro"/>
</dbReference>
<keyword evidence="3 10" id="KW-0813">Transport</keyword>
<evidence type="ECO:0000313" key="14">
    <source>
        <dbReference type="EMBL" id="EML7080094.1"/>
    </source>
</evidence>
<dbReference type="InterPro" id="IPR043142">
    <property type="entry name" value="PapC-like_C_sf"/>
</dbReference>
<comment type="subcellular location">
    <subcellularLocation>
        <location evidence="1 10">Cell outer membrane</location>
        <topology evidence="1 10">Multi-pass membrane protein</topology>
    </subcellularLocation>
</comment>
<keyword evidence="8 10" id="KW-0472">Membrane</keyword>
<dbReference type="Pfam" id="PF13954">
    <property type="entry name" value="PapC_N"/>
    <property type="match status" value="1"/>
</dbReference>
<sequence length="841" mass="92034">MRQFNFNMKYTCLLIMSALFNAPAISFADEFFNPALLEVREGDGAPTTDLSVFEVVNGQPAGNYRVDIYVNNEMVTADARDVMFSKNKDGKLDPCVTLAELSQWGIDTASFPELAVNDSECANLAGIPDAFADFQFNRQKLNLSIPHAAMNTRSLDEVPVERWDEGIPALLLNYNMNSYQSRFKGAETYESTYLNLRPGLNIGPWRLRNYTTFEHSNQSGSKWDNVYSYLQRNIISLRSQLTLGDSSAPADVFDSVPFRGFQMASDDDMLPSSVRNYAPVIRGVARSNALVTIRQNGYVVYETKVAPGAFEISDLASTGGAGDLDVTIKEADGSEQHLRIPYASLPVLQREGKFRYSVTGGQFRSYDSRTEKNLFVQGTGIYGLPWGFTLYGGVQNAGNKYQSYALGVGKNIGSWGAFSADAIHSRSISTDTGRQQGQSLRVRYSKNFLQTGTNFTIAGYRYSTSGFRSLEETLGTYRSDNNIPSYITDRRRNRAELSLNQDLGDNFGALNASLISEDYWQKERNSLSANLGYYKNFNAIGISLNYSWNRNSGLYGHAEQDNVVSFEINVPLDKFLNRTYASYGTTHASGNGTSHNLRLNGSAFEDASLDWGINATHAGRSEQQVVGGNVSWKASYGTLNGSYSRSRDSQQLGYGIAGGVVIHENGITLSQSLGETIGLVKAPGAEGIGINNYAGISTDSRGYAVVPYLTPYRRNDISLNSKTLRDDTDITYMTNKVVPTRGAIVRAEYKTAIGHRVLMTLTLPGGKPVPFGAMASLLKSEENASIVGDGGEVLLSGLPQKGTLQVKWGNGQGQETACRADYIAHKSAGASGLWNATSVCQ</sequence>
<dbReference type="AlphaFoldDB" id="A0AAI9DTJ6"/>
<evidence type="ECO:0000256" key="2">
    <source>
        <dbReference type="ARBA" id="ARBA00008064"/>
    </source>
</evidence>
<dbReference type="Gene3D" id="3.10.20.410">
    <property type="match status" value="1"/>
</dbReference>
<dbReference type="InterPro" id="IPR037224">
    <property type="entry name" value="PapC_N_sf"/>
</dbReference>
<dbReference type="GO" id="GO:0009279">
    <property type="term" value="C:cell outer membrane"/>
    <property type="evidence" value="ECO:0007669"/>
    <property type="project" value="UniProtKB-SubCell"/>
</dbReference>
<dbReference type="Gene3D" id="2.60.40.3110">
    <property type="match status" value="1"/>
</dbReference>
<feature type="domain" description="PapC-like C-terminal" evidence="12">
    <location>
        <begin position="758"/>
        <end position="822"/>
    </location>
</feature>
<dbReference type="Pfam" id="PF13953">
    <property type="entry name" value="PapC_C"/>
    <property type="match status" value="1"/>
</dbReference>
<reference evidence="14" key="1">
    <citation type="submission" date="2024-02" db="EMBL/GenBank/DDBJ databases">
        <authorList>
            <consortium name="Clinical and Environmental Microbiology Branch: Whole genome sequencing antimicrobial resistance pathogens in the healthcare setting"/>
        </authorList>
    </citation>
    <scope>NUCLEOTIDE SEQUENCE</scope>
    <source>
        <strain evidence="14">2023BB-00086</strain>
    </source>
</reference>
<dbReference type="InterPro" id="IPR018030">
    <property type="entry name" value="Fimbrial_membr_usher_CS"/>
</dbReference>
<comment type="similarity">
    <text evidence="2 10">Belongs to the fimbrial export usher family.</text>
</comment>
<feature type="chain" id="PRO_5042596479" evidence="11">
    <location>
        <begin position="29"/>
        <end position="841"/>
    </location>
</feature>
<dbReference type="GO" id="GO:0015473">
    <property type="term" value="F:fimbrial usher porin activity"/>
    <property type="evidence" value="ECO:0007669"/>
    <property type="project" value="InterPro"/>
</dbReference>
<keyword evidence="9 10" id="KW-0998">Cell outer membrane</keyword>
<evidence type="ECO:0000256" key="4">
    <source>
        <dbReference type="ARBA" id="ARBA00022452"/>
    </source>
</evidence>
<dbReference type="FunFam" id="2.60.40.3110:FF:000001">
    <property type="entry name" value="Putative fimbrial outer membrane usher"/>
    <property type="match status" value="1"/>
</dbReference>
<dbReference type="PROSITE" id="PS01151">
    <property type="entry name" value="FIMBRIAL_USHER"/>
    <property type="match status" value="1"/>
</dbReference>